<dbReference type="PANTHER" id="PTHR22935:SF97">
    <property type="entry name" value="BETA-LACTAMASE-RELATED DOMAIN-CONTAINING PROTEIN"/>
    <property type="match status" value="1"/>
</dbReference>
<accession>A0A8H3GAH9</accession>
<feature type="domain" description="Beta-lactamase-related" evidence="2">
    <location>
        <begin position="79"/>
        <end position="405"/>
    </location>
</feature>
<evidence type="ECO:0008006" key="6">
    <source>
        <dbReference type="Google" id="ProtNLM"/>
    </source>
</evidence>
<dbReference type="InterPro" id="IPR058664">
    <property type="entry name" value="ARB_00930-like_C"/>
</dbReference>
<gene>
    <name evidence="4" type="ORF">ALECFALPRED_006663</name>
</gene>
<dbReference type="SUPFAM" id="SSF56601">
    <property type="entry name" value="beta-lactamase/transpeptidase-like"/>
    <property type="match status" value="1"/>
</dbReference>
<dbReference type="OrthoDB" id="6220758at2759"/>
<dbReference type="Pfam" id="PF26335">
    <property type="entry name" value="ARB_00930_C"/>
    <property type="match status" value="1"/>
</dbReference>
<name>A0A8H3GAH9_9LECA</name>
<feature type="signal peptide" evidence="1">
    <location>
        <begin position="1"/>
        <end position="22"/>
    </location>
</feature>
<comment type="caution">
    <text evidence="4">The sequence shown here is derived from an EMBL/GenBank/DDBJ whole genome shotgun (WGS) entry which is preliminary data.</text>
</comment>
<dbReference type="EMBL" id="CAJPDR010000427">
    <property type="protein sequence ID" value="CAF9936021.1"/>
    <property type="molecule type" value="Genomic_DNA"/>
</dbReference>
<keyword evidence="1" id="KW-0732">Signal</keyword>
<organism evidence="4 5">
    <name type="scientific">Alectoria fallacina</name>
    <dbReference type="NCBI Taxonomy" id="1903189"/>
    <lineage>
        <taxon>Eukaryota</taxon>
        <taxon>Fungi</taxon>
        <taxon>Dikarya</taxon>
        <taxon>Ascomycota</taxon>
        <taxon>Pezizomycotina</taxon>
        <taxon>Lecanoromycetes</taxon>
        <taxon>OSLEUM clade</taxon>
        <taxon>Lecanoromycetidae</taxon>
        <taxon>Lecanorales</taxon>
        <taxon>Lecanorineae</taxon>
        <taxon>Parmeliaceae</taxon>
        <taxon>Alectoria</taxon>
    </lineage>
</organism>
<evidence type="ECO:0000256" key="1">
    <source>
        <dbReference type="SAM" id="SignalP"/>
    </source>
</evidence>
<dbReference type="InterPro" id="IPR012338">
    <property type="entry name" value="Beta-lactam/transpept-like"/>
</dbReference>
<feature type="chain" id="PRO_5034093590" description="Beta-lactamase-related domain-containing protein" evidence="1">
    <location>
        <begin position="23"/>
        <end position="574"/>
    </location>
</feature>
<feature type="domain" description="Beta-lactamase-like ARB-00930-like C-terminal" evidence="3">
    <location>
        <begin position="423"/>
        <end position="572"/>
    </location>
</feature>
<dbReference type="Pfam" id="PF00144">
    <property type="entry name" value="Beta-lactamase"/>
    <property type="match status" value="1"/>
</dbReference>
<dbReference type="InterPro" id="IPR051478">
    <property type="entry name" value="Beta-lactamase-like_AB/R"/>
</dbReference>
<dbReference type="Gene3D" id="3.40.710.10">
    <property type="entry name" value="DD-peptidase/beta-lactamase superfamily"/>
    <property type="match status" value="1"/>
</dbReference>
<evidence type="ECO:0000313" key="4">
    <source>
        <dbReference type="EMBL" id="CAF9936021.1"/>
    </source>
</evidence>
<protein>
    <recommendedName>
        <fullName evidence="6">Beta-lactamase-related domain-containing protein</fullName>
    </recommendedName>
</protein>
<proteinExistence type="predicted"/>
<dbReference type="Proteomes" id="UP000664203">
    <property type="component" value="Unassembled WGS sequence"/>
</dbReference>
<dbReference type="AlphaFoldDB" id="A0A8H3GAH9"/>
<evidence type="ECO:0000259" key="3">
    <source>
        <dbReference type="Pfam" id="PF26335"/>
    </source>
</evidence>
<evidence type="ECO:0000259" key="2">
    <source>
        <dbReference type="Pfam" id="PF00144"/>
    </source>
</evidence>
<evidence type="ECO:0000313" key="5">
    <source>
        <dbReference type="Proteomes" id="UP000664203"/>
    </source>
</evidence>
<dbReference type="InterPro" id="IPR001466">
    <property type="entry name" value="Beta-lactam-related"/>
</dbReference>
<sequence length="574" mass="62023">MMSFPASFCLFALLSSVYLVNTQSTSLNCPILGPDFPTPQHISTSVLFSDAQASCVKLLSNSASTVRNDSAFSISLFSVDEEEVLFQYYHSPPVPPTTGVSTVDADSIYRNGSLTKVFSVWTFLIEVGDSYFSEPITRYVPELAASILKSGNNSVDFDEIDDVRWDEVTLGALASHMAGSARDVTLGDLSVEGGTELGFPVLIPSLVPSCGATSAQPPCDREDFFQYLLRQDPIFHAGATPAYSKIAFQLLSYALESITNKPFSAMVSDDVFKSLNMTHSSYSQTPDTRFGVIPIKESASGCAGSVFTSTNDLARAGRSILGSSLLPPAQTRRWLKPVTHTSDPYESVGHPWEILRVQDPNNRITDLYTKDGDVGLYSTSLILSPDHNIGLTVLAAGTGSDQERTRLVNSLITRFLPAIEDEARQRASNRFSGTYTASGNSSKTSFIITMDDRPGLGLFNATTINGTPLQLIAESQGLGSKIQTLSVRLYPTGLKTTAMTADGKGTCTSRISFRATFEALPQPSIRGWCQSWVSLDGNLYGGVGADQFVFGFAEGGDVAYVDWRALRERLVKGG</sequence>
<reference evidence="4" key="1">
    <citation type="submission" date="2021-03" db="EMBL/GenBank/DDBJ databases">
        <authorList>
            <person name="Tagirdzhanova G."/>
        </authorList>
    </citation>
    <scope>NUCLEOTIDE SEQUENCE</scope>
</reference>
<keyword evidence="5" id="KW-1185">Reference proteome</keyword>
<dbReference type="PANTHER" id="PTHR22935">
    <property type="entry name" value="PENICILLIN-BINDING PROTEIN"/>
    <property type="match status" value="1"/>
</dbReference>